<dbReference type="Proteomes" id="UP000248349">
    <property type="component" value="Unassembled WGS sequence"/>
</dbReference>
<feature type="chain" id="PRO_5016261073" description="REJ domain-containing protein" evidence="2">
    <location>
        <begin position="17"/>
        <end position="54"/>
    </location>
</feature>
<dbReference type="AlphaFoldDB" id="A0A318ZM69"/>
<dbReference type="RefSeq" id="XP_025433747.1">
    <property type="nucleotide sequence ID" value="XM_025574393.1"/>
</dbReference>
<keyword evidence="2" id="KW-0732">Signal</keyword>
<gene>
    <name evidence="3" type="ORF">BP01DRAFT_354294</name>
</gene>
<protein>
    <recommendedName>
        <fullName evidence="5">REJ domain-containing protein</fullName>
    </recommendedName>
</protein>
<evidence type="ECO:0008006" key="5">
    <source>
        <dbReference type="Google" id="ProtNLM"/>
    </source>
</evidence>
<evidence type="ECO:0000256" key="1">
    <source>
        <dbReference type="SAM" id="MobiDB-lite"/>
    </source>
</evidence>
<feature type="region of interest" description="Disordered" evidence="1">
    <location>
        <begin position="14"/>
        <end position="35"/>
    </location>
</feature>
<name>A0A318ZM69_9EURO</name>
<evidence type="ECO:0000313" key="3">
    <source>
        <dbReference type="EMBL" id="PYH47765.1"/>
    </source>
</evidence>
<accession>A0A318ZM69</accession>
<keyword evidence="4" id="KW-1185">Reference proteome</keyword>
<feature type="compositionally biased region" description="Pro residues" evidence="1">
    <location>
        <begin position="19"/>
        <end position="30"/>
    </location>
</feature>
<dbReference type="EMBL" id="KZ821223">
    <property type="protein sequence ID" value="PYH47765.1"/>
    <property type="molecule type" value="Genomic_DNA"/>
</dbReference>
<sequence>MALSLLSLRLPQLSHSLPQAPPPTPPPLPSLPLSLKLSTTPTPHSFLISLPSLP</sequence>
<proteinExistence type="predicted"/>
<reference evidence="3 4" key="1">
    <citation type="submission" date="2016-12" db="EMBL/GenBank/DDBJ databases">
        <title>The genomes of Aspergillus section Nigri reveals drivers in fungal speciation.</title>
        <authorList>
            <consortium name="DOE Joint Genome Institute"/>
            <person name="Vesth T.C."/>
            <person name="Nybo J."/>
            <person name="Theobald S."/>
            <person name="Brandl J."/>
            <person name="Frisvad J.C."/>
            <person name="Nielsen K.F."/>
            <person name="Lyhne E.K."/>
            <person name="Kogle M.E."/>
            <person name="Kuo A."/>
            <person name="Riley R."/>
            <person name="Clum A."/>
            <person name="Nolan M."/>
            <person name="Lipzen A."/>
            <person name="Salamov A."/>
            <person name="Henrissat B."/>
            <person name="Wiebenga A."/>
            <person name="De Vries R.P."/>
            <person name="Grigoriev I.V."/>
            <person name="Mortensen U.H."/>
            <person name="Andersen M.R."/>
            <person name="Baker S.E."/>
        </authorList>
    </citation>
    <scope>NUCLEOTIDE SEQUENCE [LARGE SCALE GENOMIC DNA]</scope>
    <source>
        <strain evidence="3 4">JOP 1030-1</strain>
    </source>
</reference>
<dbReference type="GeneID" id="37075621"/>
<evidence type="ECO:0000256" key="2">
    <source>
        <dbReference type="SAM" id="SignalP"/>
    </source>
</evidence>
<evidence type="ECO:0000313" key="4">
    <source>
        <dbReference type="Proteomes" id="UP000248349"/>
    </source>
</evidence>
<organism evidence="3 4">
    <name type="scientific">Aspergillus saccharolyticus JOP 1030-1</name>
    <dbReference type="NCBI Taxonomy" id="1450539"/>
    <lineage>
        <taxon>Eukaryota</taxon>
        <taxon>Fungi</taxon>
        <taxon>Dikarya</taxon>
        <taxon>Ascomycota</taxon>
        <taxon>Pezizomycotina</taxon>
        <taxon>Eurotiomycetes</taxon>
        <taxon>Eurotiomycetidae</taxon>
        <taxon>Eurotiales</taxon>
        <taxon>Aspergillaceae</taxon>
        <taxon>Aspergillus</taxon>
        <taxon>Aspergillus subgen. Circumdati</taxon>
    </lineage>
</organism>
<feature type="signal peptide" evidence="2">
    <location>
        <begin position="1"/>
        <end position="16"/>
    </location>
</feature>